<reference evidence="2" key="1">
    <citation type="journal article" date="2019" name="Int. J. Syst. Evol. Microbiol.">
        <title>The Global Catalogue of Microorganisms (GCM) 10K type strain sequencing project: providing services to taxonomists for standard genome sequencing and annotation.</title>
        <authorList>
            <consortium name="The Broad Institute Genomics Platform"/>
            <consortium name="The Broad Institute Genome Sequencing Center for Infectious Disease"/>
            <person name="Wu L."/>
            <person name="Ma J."/>
        </authorList>
    </citation>
    <scope>NUCLEOTIDE SEQUENCE [LARGE SCALE GENOMIC DNA]</scope>
    <source>
        <strain evidence="2">CCM 8951</strain>
    </source>
</reference>
<dbReference type="RefSeq" id="WP_125577427.1">
    <property type="nucleotide sequence ID" value="NZ_JBHTOF010000103.1"/>
</dbReference>
<evidence type="ECO:0000313" key="1">
    <source>
        <dbReference type="EMBL" id="MFD1466456.1"/>
    </source>
</evidence>
<dbReference type="EMBL" id="JBHTOF010000103">
    <property type="protein sequence ID" value="MFD1466456.1"/>
    <property type="molecule type" value="Genomic_DNA"/>
</dbReference>
<accession>A0ABW4DRT8</accession>
<evidence type="ECO:0008006" key="3">
    <source>
        <dbReference type="Google" id="ProtNLM"/>
    </source>
</evidence>
<sequence length="251" mass="28637">MKKRKFNITVGTSVGKITVLEIIGNRITDQKYRCHCDDCGRDDFVVSRATLRWRIKYNSKAGCGCIPTRPRREEMPPPRDLTNKKFGELTVKKLLKKDGYRSIYLCECSCTKTKNVSYQLLVNGKTRSCGHLAKQSNSKYGKLAGDLLSSKVDGVSVRQIAQMYSVQQKNNTSGAKGVAVYKRKDGTVRCYRAYIKVNGKQISHSGFATVEEASLERKRLEEEYFEPTLEKVKDRKITKNIDRRVNEYLGR</sequence>
<organism evidence="1 2">
    <name type="scientific">Lapidilactobacillus mulanensis</name>
    <dbReference type="NCBI Taxonomy" id="2485999"/>
    <lineage>
        <taxon>Bacteria</taxon>
        <taxon>Bacillati</taxon>
        <taxon>Bacillota</taxon>
        <taxon>Bacilli</taxon>
        <taxon>Lactobacillales</taxon>
        <taxon>Lactobacillaceae</taxon>
        <taxon>Lapidilactobacillus</taxon>
    </lineage>
</organism>
<protein>
    <recommendedName>
        <fullName evidence="3">AP2 domain-containing protein</fullName>
    </recommendedName>
</protein>
<evidence type="ECO:0000313" key="2">
    <source>
        <dbReference type="Proteomes" id="UP001597244"/>
    </source>
</evidence>
<gene>
    <name evidence="1" type="ORF">ACFQ4L_10325</name>
</gene>
<dbReference type="Proteomes" id="UP001597244">
    <property type="component" value="Unassembled WGS sequence"/>
</dbReference>
<keyword evidence="2" id="KW-1185">Reference proteome</keyword>
<name>A0ABW4DRT8_9LACO</name>
<proteinExistence type="predicted"/>
<comment type="caution">
    <text evidence="1">The sequence shown here is derived from an EMBL/GenBank/DDBJ whole genome shotgun (WGS) entry which is preliminary data.</text>
</comment>